<proteinExistence type="predicted"/>
<dbReference type="EMBL" id="AE005674">
    <property type="protein sequence ID" value="AAN43386.1"/>
    <property type="molecule type" value="Genomic_DNA"/>
</dbReference>
<name>A0A0H2UZX1_SHIFL</name>
<dbReference type="KEGG" id="sfl:SF1821"/>
<gene>
    <name evidence="1" type="ordered locus">SF1821</name>
</gene>
<dbReference type="PANTHER" id="PTHR38008:SF1">
    <property type="entry name" value="DUF333 DOMAIN-CONTAINING PROTEIN"/>
    <property type="match status" value="1"/>
</dbReference>
<dbReference type="Proteomes" id="UP000001006">
    <property type="component" value="Chromosome"/>
</dbReference>
<dbReference type="Pfam" id="PF03891">
    <property type="entry name" value="DUF333"/>
    <property type="match status" value="1"/>
</dbReference>
<organism evidence="1 2">
    <name type="scientific">Shigella flexneri</name>
    <dbReference type="NCBI Taxonomy" id="623"/>
    <lineage>
        <taxon>Bacteria</taxon>
        <taxon>Pseudomonadati</taxon>
        <taxon>Pseudomonadota</taxon>
        <taxon>Gammaproteobacteria</taxon>
        <taxon>Enterobacterales</taxon>
        <taxon>Enterobacteriaceae</taxon>
        <taxon>Shigella</taxon>
    </lineage>
</organism>
<evidence type="ECO:0008006" key="3">
    <source>
        <dbReference type="Google" id="ProtNLM"/>
    </source>
</evidence>
<dbReference type="AlphaFoldDB" id="A0A0H2UZX1"/>
<evidence type="ECO:0000313" key="1">
    <source>
        <dbReference type="EMBL" id="AAN43386.1"/>
    </source>
</evidence>
<dbReference type="GeneID" id="1024997"/>
<evidence type="ECO:0000313" key="2">
    <source>
        <dbReference type="Proteomes" id="UP000001006"/>
    </source>
</evidence>
<accession>A0A0H2UZX1</accession>
<protein>
    <recommendedName>
        <fullName evidence="3">DUF333 domain-containing protein</fullName>
    </recommendedName>
</protein>
<dbReference type="PaxDb" id="198214-SF1821"/>
<dbReference type="HOGENOM" id="CLU_155318_2_1_6"/>
<sequence length="120" mass="12271">MRGNAQDSSRRRPLCCLLFMAVSFGLKIRGRRDASSVLGRCAALLLSACSSEPVQQATAAHVAPSLKASMSSSGEANCAMIGGSLSVARQLDGTAIGMCALPNGKRCSEQSLAAGSCGSY</sequence>
<reference evidence="1 2" key="1">
    <citation type="journal article" date="2002" name="Nucleic Acids Res.">
        <title>Genome sequence of Shigella flexneri 2a: insights into pathogenicity through comparison with genomes of Escherichia coli K12 and O157.</title>
        <authorList>
            <person name="Jin Q."/>
            <person name="Yuan Z."/>
            <person name="Xu J."/>
            <person name="Wang Y."/>
            <person name="Shen Y."/>
            <person name="Lu W."/>
            <person name="Wang J."/>
            <person name="Liu H."/>
            <person name="Yang J."/>
            <person name="Yang F."/>
            <person name="Zhang X."/>
            <person name="Zhang J."/>
            <person name="Yang G."/>
            <person name="Wu H."/>
            <person name="Qu D."/>
            <person name="Dong J."/>
            <person name="Sun L."/>
            <person name="Xue Y."/>
            <person name="Zhao A."/>
            <person name="Gao Y."/>
            <person name="Zhu J."/>
            <person name="Kan B."/>
            <person name="Ding K."/>
            <person name="Chen S."/>
            <person name="Cheng H."/>
            <person name="Yao Z."/>
            <person name="He B."/>
            <person name="Chen R."/>
            <person name="Ma D."/>
            <person name="Qiang B."/>
            <person name="Wen Y."/>
            <person name="Hou Y."/>
            <person name="Yu J."/>
        </authorList>
    </citation>
    <scope>NUCLEOTIDE SEQUENCE [LARGE SCALE GENOMIC DNA]</scope>
    <source>
        <strain evidence="2">301 / Serotype 2a</strain>
    </source>
</reference>
<keyword evidence="2" id="KW-1185">Reference proteome</keyword>
<dbReference type="RefSeq" id="NP_707679.1">
    <property type="nucleotide sequence ID" value="NC_004337.2"/>
</dbReference>
<dbReference type="PATRIC" id="fig|198214.7.peg.2162"/>
<dbReference type="InterPro" id="IPR005590">
    <property type="entry name" value="DUF333"/>
</dbReference>
<dbReference type="PANTHER" id="PTHR38008">
    <property type="entry name" value="HEMOLYSIN-RELATED"/>
    <property type="match status" value="1"/>
</dbReference>